<dbReference type="Proteomes" id="UP000001060">
    <property type="component" value="Chromosome"/>
</dbReference>
<keyword evidence="1" id="KW-0812">Transmembrane</keyword>
<proteinExistence type="predicted"/>
<evidence type="ECO:0000313" key="3">
    <source>
        <dbReference type="Proteomes" id="UP000001060"/>
    </source>
</evidence>
<evidence type="ECO:0000313" key="2">
    <source>
        <dbReference type="EMBL" id="CBJ12808.1"/>
    </source>
</evidence>
<keyword evidence="3" id="KW-1185">Reference proteome</keyword>
<dbReference type="HOGENOM" id="CLU_2880367_0_0_6"/>
<dbReference type="KEGG" id="llo:LLO_4064"/>
<name>D3HK47_LEGLN</name>
<keyword evidence="1" id="KW-0472">Membrane</keyword>
<feature type="transmembrane region" description="Helical" evidence="1">
    <location>
        <begin position="42"/>
        <end position="62"/>
    </location>
</feature>
<feature type="transmembrane region" description="Helical" evidence="1">
    <location>
        <begin position="12"/>
        <end position="36"/>
    </location>
</feature>
<dbReference type="EMBL" id="FN650140">
    <property type="protein sequence ID" value="CBJ12808.1"/>
    <property type="molecule type" value="Genomic_DNA"/>
</dbReference>
<sequence length="63" mass="6965">MLRSSNTNRERSYCVLSGTPNLVNLLTTLSLIANLVSETIGFIHHIPTIHTSVLDGLIIFLMI</sequence>
<accession>D3HK47</accession>
<evidence type="ECO:0000256" key="1">
    <source>
        <dbReference type="SAM" id="Phobius"/>
    </source>
</evidence>
<organism evidence="2 3">
    <name type="scientific">Legionella longbeachae serogroup 1 (strain NSW150)</name>
    <dbReference type="NCBI Taxonomy" id="661367"/>
    <lineage>
        <taxon>Bacteria</taxon>
        <taxon>Pseudomonadati</taxon>
        <taxon>Pseudomonadota</taxon>
        <taxon>Gammaproteobacteria</taxon>
        <taxon>Legionellales</taxon>
        <taxon>Legionellaceae</taxon>
        <taxon>Legionella</taxon>
    </lineage>
</organism>
<dbReference type="AlphaFoldDB" id="D3HK47"/>
<reference evidence="2 3" key="1">
    <citation type="journal article" date="2010" name="PLoS Genet.">
        <title>Analysis of the Legionella longbeachae genome and transcriptome uncovers unique strategies to cause Legionnaires' disease.</title>
        <authorList>
            <person name="Cazalet C."/>
            <person name="Gomez-Valero L."/>
            <person name="Rusniok C."/>
            <person name="Lomma M."/>
            <person name="Dervins-Ravault D."/>
            <person name="Newton H."/>
            <person name="Sansom F."/>
            <person name="Jarraud S."/>
            <person name="Zidane N."/>
            <person name="Ma L."/>
            <person name="Bouchier C."/>
            <person name="Etienne J."/>
            <person name="Hartland E."/>
            <person name="Buchrieser C."/>
        </authorList>
    </citation>
    <scope>NUCLEOTIDE SEQUENCE [LARGE SCALE GENOMIC DNA]</scope>
    <source>
        <strain evidence="2 3">NSW150</strain>
    </source>
</reference>
<gene>
    <name evidence="2" type="ordered locus">LLO_4064</name>
</gene>
<dbReference type="STRING" id="661367.LLO_4064"/>
<keyword evidence="1" id="KW-1133">Transmembrane helix</keyword>
<protein>
    <submittedName>
        <fullName evidence="2">Uncharacterized protein</fullName>
    </submittedName>
</protein>